<accession>A0ABX6TBY9</accession>
<reference evidence="2 3" key="1">
    <citation type="submission" date="2020-09" db="EMBL/GenBank/DDBJ databases">
        <title>Pedobacter sp. SW-16 isolated from soil near Yeocheon.</title>
        <authorList>
            <person name="Im H.S."/>
            <person name="Joung Y."/>
            <person name="Lee S.-S."/>
        </authorList>
    </citation>
    <scope>NUCLEOTIDE SEQUENCE [LARGE SCALE GENOMIC DNA]</scope>
    <source>
        <strain evidence="2 3">SW-16</strain>
    </source>
</reference>
<sequence>MKTSSAKSQSENHFIKEWNGTEFNLSIPAKITHSNKPFIYFYWPNPDKYGRLERARKGGIGGVNDSKISVKKKAVAAVDAITQMLGKGWNPFTNAYVDLGVQVNLTILSPISKCLDVWLEHREERRNSNMIGRTALKNNKIVVKHFKDWLELKGFTNRKIGTFNSIDIDNFLGFKMNQLKWGKVTYNTYRCDVGTFFSYLNKFKVVHDGYFTKNGRAFRIYADTLFHFKLITPFQGKLAVLIF</sequence>
<keyword evidence="1" id="KW-0238">DNA-binding</keyword>
<organism evidence="2 3">
    <name type="scientific">Pedobacter riviphilus</name>
    <dbReference type="NCBI Taxonomy" id="2766984"/>
    <lineage>
        <taxon>Bacteria</taxon>
        <taxon>Pseudomonadati</taxon>
        <taxon>Bacteroidota</taxon>
        <taxon>Sphingobacteriia</taxon>
        <taxon>Sphingobacteriales</taxon>
        <taxon>Sphingobacteriaceae</taxon>
        <taxon>Pedobacter</taxon>
    </lineage>
</organism>
<evidence type="ECO:0000256" key="1">
    <source>
        <dbReference type="ARBA" id="ARBA00023125"/>
    </source>
</evidence>
<dbReference type="Gene3D" id="1.10.150.130">
    <property type="match status" value="1"/>
</dbReference>
<dbReference type="RefSeq" id="WP_190326253.1">
    <property type="nucleotide sequence ID" value="NZ_CP061171.1"/>
</dbReference>
<proteinExistence type="predicted"/>
<protein>
    <submittedName>
        <fullName evidence="2">Uncharacterized protein</fullName>
    </submittedName>
</protein>
<evidence type="ECO:0000313" key="2">
    <source>
        <dbReference type="EMBL" id="QNR83014.1"/>
    </source>
</evidence>
<gene>
    <name evidence="2" type="ORF">H9N25_13615</name>
</gene>
<dbReference type="InterPro" id="IPR010998">
    <property type="entry name" value="Integrase_recombinase_N"/>
</dbReference>
<name>A0ABX6TBY9_9SPHI</name>
<dbReference type="EMBL" id="CP061171">
    <property type="protein sequence ID" value="QNR83014.1"/>
    <property type="molecule type" value="Genomic_DNA"/>
</dbReference>
<keyword evidence="3" id="KW-1185">Reference proteome</keyword>
<dbReference type="Proteomes" id="UP000516439">
    <property type="component" value="Chromosome"/>
</dbReference>
<evidence type="ECO:0000313" key="3">
    <source>
        <dbReference type="Proteomes" id="UP000516439"/>
    </source>
</evidence>